<comment type="caution">
    <text evidence="1">The sequence shown here is derived from an EMBL/GenBank/DDBJ whole genome shotgun (WGS) entry which is preliminary data.</text>
</comment>
<gene>
    <name evidence="1" type="ORF">TNCV_1571191</name>
</gene>
<keyword evidence="2" id="KW-1185">Reference proteome</keyword>
<name>A0A8X6VNS2_TRICX</name>
<sequence>MKEQKIVLFYAWQDTERNLFEMLVRVHEDQALSMKCVYEWFTHFRESREIVSDKTRSGRPATSISDENIEKVRKLTKLPNKTPVTNRYPVFRNEKNMRDT</sequence>
<organism evidence="1 2">
    <name type="scientific">Trichonephila clavipes</name>
    <name type="common">Golden silk orbweaver</name>
    <name type="synonym">Nephila clavipes</name>
    <dbReference type="NCBI Taxonomy" id="2585209"/>
    <lineage>
        <taxon>Eukaryota</taxon>
        <taxon>Metazoa</taxon>
        <taxon>Ecdysozoa</taxon>
        <taxon>Arthropoda</taxon>
        <taxon>Chelicerata</taxon>
        <taxon>Arachnida</taxon>
        <taxon>Araneae</taxon>
        <taxon>Araneomorphae</taxon>
        <taxon>Entelegynae</taxon>
        <taxon>Araneoidea</taxon>
        <taxon>Nephilidae</taxon>
        <taxon>Trichonephila</taxon>
    </lineage>
</organism>
<dbReference type="Proteomes" id="UP000887159">
    <property type="component" value="Unassembled WGS sequence"/>
</dbReference>
<proteinExistence type="predicted"/>
<dbReference type="AlphaFoldDB" id="A0A8X6VNS2"/>
<evidence type="ECO:0008006" key="3">
    <source>
        <dbReference type="Google" id="ProtNLM"/>
    </source>
</evidence>
<reference evidence="1" key="1">
    <citation type="submission" date="2020-08" db="EMBL/GenBank/DDBJ databases">
        <title>Multicomponent nature underlies the extraordinary mechanical properties of spider dragline silk.</title>
        <authorList>
            <person name="Kono N."/>
            <person name="Nakamura H."/>
            <person name="Mori M."/>
            <person name="Yoshida Y."/>
            <person name="Ohtoshi R."/>
            <person name="Malay A.D."/>
            <person name="Moran D.A.P."/>
            <person name="Tomita M."/>
            <person name="Numata K."/>
            <person name="Arakawa K."/>
        </authorList>
    </citation>
    <scope>NUCLEOTIDE SEQUENCE</scope>
</reference>
<protein>
    <recommendedName>
        <fullName evidence="3">Mos1 transposase HTH domain-containing protein</fullName>
    </recommendedName>
</protein>
<evidence type="ECO:0000313" key="2">
    <source>
        <dbReference type="Proteomes" id="UP000887159"/>
    </source>
</evidence>
<dbReference type="EMBL" id="BMAU01021334">
    <property type="protein sequence ID" value="GFY15308.1"/>
    <property type="molecule type" value="Genomic_DNA"/>
</dbReference>
<accession>A0A8X6VNS2</accession>
<evidence type="ECO:0000313" key="1">
    <source>
        <dbReference type="EMBL" id="GFY15308.1"/>
    </source>
</evidence>